<comment type="caution">
    <text evidence="2">The sequence shown here is derived from an EMBL/GenBank/DDBJ whole genome shotgun (WGS) entry which is preliminary data.</text>
</comment>
<sequence>MKALFLSNINPTANKPPVRIQQNLLARGERRLLNWLCPRLPGWVTPDQLTTLGFAGAVMVAAGYALSWFDTEWLGLSLLGYVVNWFGDSLDGSLARWRRIERPSYGYFVDHSVDAVGTLLMVGAIGVSPYMRLDVALLAVVGYFLLSIHTFLAAKVVGEFRLSYMAGGPTELRLMLMTMTVLMPIIGSGMVPHTPFSAFDLFALVVASILVTLFILQSYATARILARRGE</sequence>
<dbReference type="AlphaFoldDB" id="A0A246JEY1"/>
<keyword evidence="2" id="KW-0808">Transferase</keyword>
<feature type="transmembrane region" description="Helical" evidence="1">
    <location>
        <begin position="174"/>
        <end position="192"/>
    </location>
</feature>
<keyword evidence="3" id="KW-1185">Reference proteome</keyword>
<feature type="transmembrane region" description="Helical" evidence="1">
    <location>
        <begin position="198"/>
        <end position="220"/>
    </location>
</feature>
<dbReference type="GO" id="GO:0008654">
    <property type="term" value="P:phospholipid biosynthetic process"/>
    <property type="evidence" value="ECO:0007669"/>
    <property type="project" value="InterPro"/>
</dbReference>
<dbReference type="GO" id="GO:0016780">
    <property type="term" value="F:phosphotransferase activity, for other substituted phosphate groups"/>
    <property type="evidence" value="ECO:0007669"/>
    <property type="project" value="InterPro"/>
</dbReference>
<dbReference type="InterPro" id="IPR043130">
    <property type="entry name" value="CDP-OH_PTrfase_TM_dom"/>
</dbReference>
<dbReference type="OrthoDB" id="116551at2"/>
<protein>
    <submittedName>
        <fullName evidence="2">CDP-alcohol phosphatidyltransferase</fullName>
    </submittedName>
</protein>
<proteinExistence type="predicted"/>
<evidence type="ECO:0000313" key="3">
    <source>
        <dbReference type="Proteomes" id="UP000197097"/>
    </source>
</evidence>
<keyword evidence="1" id="KW-0812">Transmembrane</keyword>
<dbReference type="EMBL" id="NISJ01000017">
    <property type="protein sequence ID" value="OWQ91070.1"/>
    <property type="molecule type" value="Genomic_DNA"/>
</dbReference>
<accession>A0A246JEY1</accession>
<feature type="transmembrane region" description="Helical" evidence="1">
    <location>
        <begin position="135"/>
        <end position="154"/>
    </location>
</feature>
<feature type="transmembrane region" description="Helical" evidence="1">
    <location>
        <begin position="107"/>
        <end position="129"/>
    </location>
</feature>
<gene>
    <name evidence="2" type="ORF">CDQ91_19665</name>
</gene>
<organism evidence="2 3">
    <name type="scientific">Sphingopyxis witflariensis</name>
    <dbReference type="NCBI Taxonomy" id="173675"/>
    <lineage>
        <taxon>Bacteria</taxon>
        <taxon>Pseudomonadati</taxon>
        <taxon>Pseudomonadota</taxon>
        <taxon>Alphaproteobacteria</taxon>
        <taxon>Sphingomonadales</taxon>
        <taxon>Sphingomonadaceae</taxon>
        <taxon>Sphingopyxis</taxon>
    </lineage>
</organism>
<dbReference type="InterPro" id="IPR000462">
    <property type="entry name" value="CDP-OH_P_trans"/>
</dbReference>
<name>A0A246JEY1_9SPHN</name>
<dbReference type="Pfam" id="PF01066">
    <property type="entry name" value="CDP-OH_P_transf"/>
    <property type="match status" value="1"/>
</dbReference>
<reference evidence="2 3" key="1">
    <citation type="journal article" date="2002" name="Int. J. Syst. Evol. Microbiol.">
        <title>Sphingopyxis witflariensis sp. nov., isolated from activated sludge.</title>
        <authorList>
            <person name="Kampfer P."/>
            <person name="Witzenberger R."/>
            <person name="Denner E.B."/>
            <person name="Busse H.J."/>
            <person name="Neef A."/>
        </authorList>
    </citation>
    <scope>NUCLEOTIDE SEQUENCE [LARGE SCALE GENOMIC DNA]</scope>
    <source>
        <strain evidence="2 3">DSM 14551</strain>
    </source>
</reference>
<keyword evidence="1" id="KW-0472">Membrane</keyword>
<evidence type="ECO:0000256" key="1">
    <source>
        <dbReference type="SAM" id="Phobius"/>
    </source>
</evidence>
<dbReference type="Gene3D" id="1.20.120.1760">
    <property type="match status" value="1"/>
</dbReference>
<evidence type="ECO:0000313" key="2">
    <source>
        <dbReference type="EMBL" id="OWQ91070.1"/>
    </source>
</evidence>
<dbReference type="Proteomes" id="UP000197097">
    <property type="component" value="Unassembled WGS sequence"/>
</dbReference>
<dbReference type="GO" id="GO:0016020">
    <property type="term" value="C:membrane"/>
    <property type="evidence" value="ECO:0007669"/>
    <property type="project" value="InterPro"/>
</dbReference>
<keyword evidence="1" id="KW-1133">Transmembrane helix</keyword>